<feature type="transmembrane region" description="Helical" evidence="1">
    <location>
        <begin position="48"/>
        <end position="70"/>
    </location>
</feature>
<reference evidence="2 3" key="1">
    <citation type="submission" date="2016-07" db="EMBL/GenBank/DDBJ databases">
        <title>Pervasive Adenine N6-methylation of Active Genes in Fungi.</title>
        <authorList>
            <consortium name="DOE Joint Genome Institute"/>
            <person name="Mondo S.J."/>
            <person name="Dannebaum R.O."/>
            <person name="Kuo R.C."/>
            <person name="Labutti K."/>
            <person name="Haridas S."/>
            <person name="Kuo A."/>
            <person name="Salamov A."/>
            <person name="Ahrendt S.R."/>
            <person name="Lipzen A."/>
            <person name="Sullivan W."/>
            <person name="Andreopoulos W.B."/>
            <person name="Clum A."/>
            <person name="Lindquist E."/>
            <person name="Daum C."/>
            <person name="Ramamoorthy G.K."/>
            <person name="Gryganskyi A."/>
            <person name="Culley D."/>
            <person name="Magnuson J.K."/>
            <person name="James T.Y."/>
            <person name="O'Malley M.A."/>
            <person name="Stajich J.E."/>
            <person name="Spatafora J.W."/>
            <person name="Visel A."/>
            <person name="Grigoriev I.V."/>
        </authorList>
    </citation>
    <scope>NUCLEOTIDE SEQUENCE [LARGE SCALE GENOMIC DNA]</scope>
    <source>
        <strain evidence="2 3">68-887.2</strain>
    </source>
</reference>
<accession>A0A1Y2BD81</accession>
<gene>
    <name evidence="2" type="ORF">BCR39DRAFT_374397</name>
</gene>
<feature type="transmembrane region" description="Helical" evidence="1">
    <location>
        <begin position="12"/>
        <end position="36"/>
    </location>
</feature>
<evidence type="ECO:0000313" key="3">
    <source>
        <dbReference type="Proteomes" id="UP000193986"/>
    </source>
</evidence>
<keyword evidence="1" id="KW-0472">Membrane</keyword>
<keyword evidence="3" id="KW-1185">Reference proteome</keyword>
<proteinExistence type="predicted"/>
<dbReference type="AlphaFoldDB" id="A0A1Y2BD81"/>
<keyword evidence="1" id="KW-0812">Transmembrane</keyword>
<comment type="caution">
    <text evidence="2">The sequence shown here is derived from an EMBL/GenBank/DDBJ whole genome shotgun (WGS) entry which is preliminary data.</text>
</comment>
<dbReference type="InParanoid" id="A0A1Y2BD81"/>
<dbReference type="Proteomes" id="UP000193986">
    <property type="component" value="Unassembled WGS sequence"/>
</dbReference>
<protein>
    <submittedName>
        <fullName evidence="2">Uncharacterized protein</fullName>
    </submittedName>
</protein>
<evidence type="ECO:0000256" key="1">
    <source>
        <dbReference type="SAM" id="Phobius"/>
    </source>
</evidence>
<evidence type="ECO:0000313" key="2">
    <source>
        <dbReference type="EMBL" id="ORY32500.1"/>
    </source>
</evidence>
<keyword evidence="1" id="KW-1133">Transmembrane helix</keyword>
<sequence length="97" mass="10834">MDLHNVGLKPAGILYLTFASIYISLTLIDCYLSLPFTASSFYLSLRRYLFLSFNGISHSFICFSHLPSIYSCRHIVVLNPSSTHAVSSTNSIHTESL</sequence>
<dbReference type="EMBL" id="MCFC01000009">
    <property type="protein sequence ID" value="ORY32500.1"/>
    <property type="molecule type" value="Genomic_DNA"/>
</dbReference>
<name>A0A1Y2BD81_9TREE</name>
<organism evidence="2 3">
    <name type="scientific">Naematelia encephala</name>
    <dbReference type="NCBI Taxonomy" id="71784"/>
    <lineage>
        <taxon>Eukaryota</taxon>
        <taxon>Fungi</taxon>
        <taxon>Dikarya</taxon>
        <taxon>Basidiomycota</taxon>
        <taxon>Agaricomycotina</taxon>
        <taxon>Tremellomycetes</taxon>
        <taxon>Tremellales</taxon>
        <taxon>Naemateliaceae</taxon>
        <taxon>Naematelia</taxon>
    </lineage>
</organism>